<dbReference type="InterPro" id="IPR003783">
    <property type="entry name" value="Regulatory_RecX"/>
</dbReference>
<keyword evidence="11" id="KW-1185">Reference proteome</keyword>
<dbReference type="HAMAP" id="MF_01114">
    <property type="entry name" value="RecX"/>
    <property type="match status" value="1"/>
</dbReference>
<dbReference type="InterPro" id="IPR036388">
    <property type="entry name" value="WH-like_DNA-bd_sf"/>
</dbReference>
<name>A0ABT0A270_9GAMM</name>
<keyword evidence="4 5" id="KW-0963">Cytoplasm</keyword>
<dbReference type="InterPro" id="IPR053925">
    <property type="entry name" value="RecX_HTH_3rd"/>
</dbReference>
<evidence type="ECO:0000256" key="3">
    <source>
        <dbReference type="ARBA" id="ARBA00018111"/>
    </source>
</evidence>
<evidence type="ECO:0000256" key="2">
    <source>
        <dbReference type="ARBA" id="ARBA00009695"/>
    </source>
</evidence>
<accession>A0ABT0A270</accession>
<proteinExistence type="inferred from homology"/>
<dbReference type="PANTHER" id="PTHR33602:SF1">
    <property type="entry name" value="REGULATORY PROTEIN RECX FAMILY PROTEIN"/>
    <property type="match status" value="1"/>
</dbReference>
<dbReference type="InterPro" id="IPR053926">
    <property type="entry name" value="RecX_HTH_1st"/>
</dbReference>
<evidence type="ECO:0000313" key="10">
    <source>
        <dbReference type="EMBL" id="MCJ0825079.1"/>
    </source>
</evidence>
<evidence type="ECO:0000256" key="5">
    <source>
        <dbReference type="HAMAP-Rule" id="MF_01114"/>
    </source>
</evidence>
<dbReference type="PANTHER" id="PTHR33602">
    <property type="entry name" value="REGULATORY PROTEIN RECX FAMILY PROTEIN"/>
    <property type="match status" value="1"/>
</dbReference>
<feature type="domain" description="RecX third three-helical" evidence="8">
    <location>
        <begin position="114"/>
        <end position="160"/>
    </location>
</feature>
<dbReference type="Pfam" id="PF21982">
    <property type="entry name" value="RecX_HTH1"/>
    <property type="match status" value="1"/>
</dbReference>
<evidence type="ECO:0000259" key="8">
    <source>
        <dbReference type="Pfam" id="PF21981"/>
    </source>
</evidence>
<feature type="domain" description="RecX first three-helical" evidence="9">
    <location>
        <begin position="21"/>
        <end position="57"/>
    </location>
</feature>
<comment type="caution">
    <text evidence="10">The sequence shown here is derived from an EMBL/GenBank/DDBJ whole genome shotgun (WGS) entry which is preliminary data.</text>
</comment>
<comment type="function">
    <text evidence="5">Modulates RecA activity.</text>
</comment>
<evidence type="ECO:0000256" key="1">
    <source>
        <dbReference type="ARBA" id="ARBA00004496"/>
    </source>
</evidence>
<sequence length="166" mass="18103">MDPAADQTRKKPRRPESTPAQRALALLVRREHSRPELTRKLLARGIGVEEAAAAVEKMAAAGWQDDTRFACNLARTRAANGYGPLRIRAELNSHGLGGESLAAAFAALAESGEDDWPARARDLVQRRFGVSCARTTALQRKAADFLVRRGFDGDSVRAALRVEPED</sequence>
<comment type="similarity">
    <text evidence="2 5">Belongs to the RecX family.</text>
</comment>
<evidence type="ECO:0000259" key="9">
    <source>
        <dbReference type="Pfam" id="PF21982"/>
    </source>
</evidence>
<dbReference type="Gene3D" id="1.10.10.10">
    <property type="entry name" value="Winged helix-like DNA-binding domain superfamily/Winged helix DNA-binding domain"/>
    <property type="match status" value="3"/>
</dbReference>
<feature type="region of interest" description="Disordered" evidence="6">
    <location>
        <begin position="1"/>
        <end position="22"/>
    </location>
</feature>
<reference evidence="10 11" key="1">
    <citation type="submission" date="2022-03" db="EMBL/GenBank/DDBJ databases">
        <title>Luteimonas soily sp. nov., a novel bacterium isolated from the soil.</title>
        <authorList>
            <person name="Zhang X."/>
        </authorList>
    </citation>
    <scope>NUCLEOTIDE SEQUENCE [LARGE SCALE GENOMIC DNA]</scope>
    <source>
        <strain evidence="10 11">50</strain>
    </source>
</reference>
<gene>
    <name evidence="5" type="primary">recX</name>
    <name evidence="10" type="ORF">MQC88_03760</name>
</gene>
<protein>
    <recommendedName>
        <fullName evidence="3 5">Regulatory protein RecX</fullName>
    </recommendedName>
</protein>
<evidence type="ECO:0000259" key="7">
    <source>
        <dbReference type="Pfam" id="PF02631"/>
    </source>
</evidence>
<dbReference type="Pfam" id="PF02631">
    <property type="entry name" value="RecX_HTH2"/>
    <property type="match status" value="1"/>
</dbReference>
<evidence type="ECO:0000313" key="11">
    <source>
        <dbReference type="Proteomes" id="UP001165423"/>
    </source>
</evidence>
<organism evidence="10 11">
    <name type="scientific">Cognatiluteimonas sedimenti</name>
    <dbReference type="NCBI Taxonomy" id="2927791"/>
    <lineage>
        <taxon>Bacteria</taxon>
        <taxon>Pseudomonadati</taxon>
        <taxon>Pseudomonadota</taxon>
        <taxon>Gammaproteobacteria</taxon>
        <taxon>Lysobacterales</taxon>
        <taxon>Lysobacteraceae</taxon>
        <taxon>Cognatiluteimonas</taxon>
    </lineage>
</organism>
<comment type="subcellular location">
    <subcellularLocation>
        <location evidence="1 5">Cytoplasm</location>
    </subcellularLocation>
</comment>
<dbReference type="InterPro" id="IPR053924">
    <property type="entry name" value="RecX_HTH_2nd"/>
</dbReference>
<evidence type="ECO:0000256" key="6">
    <source>
        <dbReference type="SAM" id="MobiDB-lite"/>
    </source>
</evidence>
<dbReference type="RefSeq" id="WP_243320263.1">
    <property type="nucleotide sequence ID" value="NZ_JALGCL010000001.1"/>
</dbReference>
<dbReference type="Pfam" id="PF21981">
    <property type="entry name" value="RecX_HTH3"/>
    <property type="match status" value="1"/>
</dbReference>
<dbReference type="Proteomes" id="UP001165423">
    <property type="component" value="Unassembled WGS sequence"/>
</dbReference>
<evidence type="ECO:0000256" key="4">
    <source>
        <dbReference type="ARBA" id="ARBA00022490"/>
    </source>
</evidence>
<dbReference type="EMBL" id="JALGCL010000001">
    <property type="protein sequence ID" value="MCJ0825079.1"/>
    <property type="molecule type" value="Genomic_DNA"/>
</dbReference>
<feature type="domain" description="RecX second three-helical" evidence="7">
    <location>
        <begin position="65"/>
        <end position="100"/>
    </location>
</feature>